<reference evidence="1 2" key="1">
    <citation type="journal article" date="2021" name="J. Hered.">
        <title>A chromosome-level genome assembly of the parasitoid wasp, Cotesia glomerata (Hymenoptera: Braconidae).</title>
        <authorList>
            <person name="Pinto B.J."/>
            <person name="Weis J.J."/>
            <person name="Gamble T."/>
            <person name="Ode P.J."/>
            <person name="Paul R."/>
            <person name="Zaspel J.M."/>
        </authorList>
    </citation>
    <scope>NUCLEOTIDE SEQUENCE [LARGE SCALE GENOMIC DNA]</scope>
    <source>
        <strain evidence="1">CgM1</strain>
    </source>
</reference>
<evidence type="ECO:0000313" key="1">
    <source>
        <dbReference type="EMBL" id="KAH0539601.1"/>
    </source>
</evidence>
<dbReference type="EMBL" id="JAHXZJ010002609">
    <property type="protein sequence ID" value="KAH0539601.1"/>
    <property type="molecule type" value="Genomic_DNA"/>
</dbReference>
<dbReference type="AlphaFoldDB" id="A0AAV7I334"/>
<evidence type="ECO:0008006" key="3">
    <source>
        <dbReference type="Google" id="ProtNLM"/>
    </source>
</evidence>
<evidence type="ECO:0000313" key="2">
    <source>
        <dbReference type="Proteomes" id="UP000826195"/>
    </source>
</evidence>
<organism evidence="1 2">
    <name type="scientific">Cotesia glomerata</name>
    <name type="common">Lepidopteran parasitic wasp</name>
    <name type="synonym">Apanteles glomeratus</name>
    <dbReference type="NCBI Taxonomy" id="32391"/>
    <lineage>
        <taxon>Eukaryota</taxon>
        <taxon>Metazoa</taxon>
        <taxon>Ecdysozoa</taxon>
        <taxon>Arthropoda</taxon>
        <taxon>Hexapoda</taxon>
        <taxon>Insecta</taxon>
        <taxon>Pterygota</taxon>
        <taxon>Neoptera</taxon>
        <taxon>Endopterygota</taxon>
        <taxon>Hymenoptera</taxon>
        <taxon>Apocrita</taxon>
        <taxon>Ichneumonoidea</taxon>
        <taxon>Braconidae</taxon>
        <taxon>Microgastrinae</taxon>
        <taxon>Cotesia</taxon>
    </lineage>
</organism>
<accession>A0AAV7I334</accession>
<dbReference type="Proteomes" id="UP000826195">
    <property type="component" value="Unassembled WGS sequence"/>
</dbReference>
<name>A0AAV7I334_COTGL</name>
<comment type="caution">
    <text evidence="1">The sequence shown here is derived from an EMBL/GenBank/DDBJ whole genome shotgun (WGS) entry which is preliminary data.</text>
</comment>
<proteinExistence type="predicted"/>
<protein>
    <recommendedName>
        <fullName evidence="3">Nucleoprotein</fullName>
    </recommendedName>
</protein>
<keyword evidence="2" id="KW-1185">Reference proteome</keyword>
<gene>
    <name evidence="1" type="ORF">KQX54_006023</name>
</gene>
<sequence>MTTDDNARSQAVHLIGNDAGEDLLSVLTEFFDPANQERLMKKMENLHEIMQYQGFDPKTMAKILISKHLSFNAKKGEGDQTEIEYQVSKDVKKKWNMYGPFHDDLCFLIYTFLTGSTVKNILEHIITKYSIHKATGANKRKAGTSLDPKVVTLSRISAAFPTITVSIFNDSEIRYRVPPSTIFESELVDPIPRAFWSPMMASVFPKDLIPLKALYAMALATDNVLHEKIAERTPVMKLVHYLLASCKSTVVPERIKLAKCLEWKIVEKKGTTSVLVEPITILNNSVDADLLKKIRPGITSAQWVEVLGALQAKVTVAAHPMQREAITDSRREFKE</sequence>